<evidence type="ECO:0000313" key="1">
    <source>
        <dbReference type="EMBL" id="WBL77268.1"/>
    </source>
</evidence>
<organism evidence="1 2">
    <name type="scientific">Bradyrhizobium xenonodulans</name>
    <dbReference type="NCBI Taxonomy" id="2736875"/>
    <lineage>
        <taxon>Bacteria</taxon>
        <taxon>Pseudomonadati</taxon>
        <taxon>Pseudomonadota</taxon>
        <taxon>Alphaproteobacteria</taxon>
        <taxon>Hyphomicrobiales</taxon>
        <taxon>Nitrobacteraceae</taxon>
        <taxon>Bradyrhizobium</taxon>
    </lineage>
</organism>
<dbReference type="RefSeq" id="WP_270162533.1">
    <property type="nucleotide sequence ID" value="NZ_CP089391.1"/>
</dbReference>
<keyword evidence="2" id="KW-1185">Reference proteome</keyword>
<evidence type="ECO:0008006" key="3">
    <source>
        <dbReference type="Google" id="ProtNLM"/>
    </source>
</evidence>
<protein>
    <recommendedName>
        <fullName evidence="3">TFIIS-type domain-containing protein</fullName>
    </recommendedName>
</protein>
<gene>
    <name evidence="1" type="ORF">I3J27_30245</name>
</gene>
<name>A0ABY7MIB8_9BRAD</name>
<reference evidence="1" key="1">
    <citation type="submission" date="2021-12" db="EMBL/GenBank/DDBJ databases">
        <title>Bradyrhizobium xenonodulans sp. nov.</title>
        <authorList>
            <person name="Claassens R."/>
            <person name="Venter S.N."/>
            <person name="Beukes C.W."/>
            <person name="Stepkowski T."/>
            <person name="Steenkamp E.T."/>
        </authorList>
    </citation>
    <scope>NUCLEOTIDE SEQUENCE</scope>
    <source>
        <strain evidence="1">14AB</strain>
    </source>
</reference>
<dbReference type="EMBL" id="CP089391">
    <property type="protein sequence ID" value="WBL77268.1"/>
    <property type="molecule type" value="Genomic_DNA"/>
</dbReference>
<dbReference type="Proteomes" id="UP001179614">
    <property type="component" value="Chromosome"/>
</dbReference>
<sequence length="56" mass="6337">MEIFRAEKICVVEDNSTRTCRVCGKKMKLVRAVVDAESGGITHMFECACGKRLWDD</sequence>
<evidence type="ECO:0000313" key="2">
    <source>
        <dbReference type="Proteomes" id="UP001179614"/>
    </source>
</evidence>
<accession>A0ABY7MIB8</accession>
<proteinExistence type="predicted"/>